<protein>
    <submittedName>
        <fullName evidence="1">Uncharacterized protein</fullName>
    </submittedName>
</protein>
<proteinExistence type="predicted"/>
<dbReference type="EMBL" id="KY555146">
    <property type="protein sequence ID" value="ARB15180.1"/>
    <property type="molecule type" value="Genomic_DNA"/>
</dbReference>
<name>A0A1V0EE40_9CAUD</name>
<sequence>MRIVDFATFVTLPAGTLYQEIDQYGSPISALAIRHDVLFDGDRPFDFIYEEILYQTADGFLGDPPKLAELGTKRWGLFDDETLFIVYETQDRARLAKIILGDAA</sequence>
<evidence type="ECO:0000313" key="1">
    <source>
        <dbReference type="EMBL" id="ARB15180.1"/>
    </source>
</evidence>
<dbReference type="Proteomes" id="UP000222485">
    <property type="component" value="Genome"/>
</dbReference>
<gene>
    <name evidence="1" type="ORF">Ccr32_gp262</name>
</gene>
<accession>A0A1V0EE40</accession>
<reference evidence="2" key="1">
    <citation type="journal article" date="2017" name="Curr. Microbiol.">
        <title>Genomic Diversity of Type B3 Bacteriophages of Caulobacter crescentus.</title>
        <authorList>
            <person name="Ash K.T."/>
            <person name="Drake K.M."/>
            <person name="Gibbs W.S."/>
            <person name="Ely B."/>
        </authorList>
    </citation>
    <scope>NUCLEOTIDE SEQUENCE [LARGE SCALE GENOMIC DNA]</scope>
</reference>
<organism evidence="1 2">
    <name type="scientific">Caulobacter phage Ccr32</name>
    <dbReference type="NCBI Taxonomy" id="1959738"/>
    <lineage>
        <taxon>Viruses</taxon>
        <taxon>Duplodnaviria</taxon>
        <taxon>Heunggongvirae</taxon>
        <taxon>Uroviricota</taxon>
        <taxon>Caudoviricetes</taxon>
        <taxon>Jeanschmidtviridae</taxon>
        <taxon>Shapirovirus</taxon>
        <taxon>Shapirovirus cbk</taxon>
    </lineage>
</organism>
<evidence type="ECO:0000313" key="2">
    <source>
        <dbReference type="Proteomes" id="UP000222485"/>
    </source>
</evidence>